<accession>A0A9N6WSJ0</accession>
<dbReference type="PANTHER" id="PTHR21426:SF12">
    <property type="entry name" value="EXOCYST COMPLEX COMPONENT 8"/>
    <property type="match status" value="1"/>
</dbReference>
<sequence>MMFPDTRVLQCANSDTKKEWLDAFDATKKSKLKVNVKEPKSYLVNTENELSNPFGDDDDVEGYHVNNQEPGVPDWLTELTDDLDVYIAQRDFEEAVNLMERSTEFWHSATEAFVSQHRELKAKIESRMQSLTDTLMHELRINPDKSIHGNPRAARRASILLVRLDKATQASDLFLKHRSATLKHSLRQIKTEGAVVLYIQQLCSVFFPFLIETEKEVTRIFCDRIVCYAAFVVWAKLELNRFGNYVKKHVFTPQSTLGVIAKCIGNVRKECLVLMDMGLDMSFALEAEVATSIERCLRESRDKLIDAIKLRALEDKWKPINLASKNGVQRFVDDMKDIGISTIAANIYDEVWVALTSNTVQFTRVYLNFLEDVLQLWSPEFATFIDVVLADVLRAQMVHTDKSLKSGKYDAKFVLKNAVFLGNSVMELAEKRCLDVYGYPSMSLGKLRSECEPLIGKRSQESGFV</sequence>
<comment type="similarity">
    <text evidence="1">Belongs to the EXO84 family.</text>
</comment>
<dbReference type="GO" id="GO:0006887">
    <property type="term" value="P:exocytosis"/>
    <property type="evidence" value="ECO:0007669"/>
    <property type="project" value="UniProtKB-KW"/>
</dbReference>
<proteinExistence type="inferred from homology"/>
<dbReference type="InterPro" id="IPR042560">
    <property type="entry name" value="Exo84_C_2"/>
</dbReference>
<feature type="domain" description="Exocyst component Exo84 C-terminal" evidence="5">
    <location>
        <begin position="75"/>
        <end position="281"/>
    </location>
</feature>
<reference evidence="6" key="1">
    <citation type="submission" date="2021-04" db="EMBL/GenBank/DDBJ databases">
        <authorList>
            <person name="Cornetti L."/>
        </authorList>
    </citation>
    <scope>NUCLEOTIDE SEQUENCE</scope>
</reference>
<dbReference type="InterPro" id="IPR032403">
    <property type="entry name" value="Exo84_C"/>
</dbReference>
<dbReference type="GO" id="GO:0006893">
    <property type="term" value="P:Golgi to plasma membrane transport"/>
    <property type="evidence" value="ECO:0007669"/>
    <property type="project" value="TreeGrafter"/>
</dbReference>
<evidence type="ECO:0000256" key="1">
    <source>
        <dbReference type="ARBA" id="ARBA00007210"/>
    </source>
</evidence>
<dbReference type="Gene3D" id="1.20.58.1220">
    <property type="entry name" value="Exo84p, C-terminal helical domain"/>
    <property type="match status" value="1"/>
</dbReference>
<dbReference type="InterPro" id="IPR016159">
    <property type="entry name" value="Cullin_repeat-like_dom_sf"/>
</dbReference>
<keyword evidence="3" id="KW-0268">Exocytosis</keyword>
<dbReference type="EMBL" id="OC988725">
    <property type="protein sequence ID" value="CAG4645380.1"/>
    <property type="molecule type" value="Genomic_DNA"/>
</dbReference>
<keyword evidence="2" id="KW-0813">Transport</keyword>
<dbReference type="Pfam" id="PF16528">
    <property type="entry name" value="Exo84_C"/>
    <property type="match status" value="1"/>
</dbReference>
<protein>
    <submittedName>
        <fullName evidence="6">EOG090X021B</fullName>
    </submittedName>
</protein>
<evidence type="ECO:0000259" key="5">
    <source>
        <dbReference type="Pfam" id="PF16528"/>
    </source>
</evidence>
<dbReference type="AlphaFoldDB" id="A0A9N6WSJ0"/>
<dbReference type="InterPro" id="IPR033961">
    <property type="entry name" value="Exo84"/>
</dbReference>
<name>A0A9N6WSJ0_9CRUS</name>
<evidence type="ECO:0000256" key="4">
    <source>
        <dbReference type="ARBA" id="ARBA00022927"/>
    </source>
</evidence>
<evidence type="ECO:0000256" key="2">
    <source>
        <dbReference type="ARBA" id="ARBA00022448"/>
    </source>
</evidence>
<gene>
    <name evidence="6" type="primary">EOG090X021B</name>
</gene>
<dbReference type="SUPFAM" id="SSF74788">
    <property type="entry name" value="Cullin repeat-like"/>
    <property type="match status" value="1"/>
</dbReference>
<dbReference type="InterPro" id="IPR042561">
    <property type="entry name" value="Exo84_C_1"/>
</dbReference>
<evidence type="ECO:0000256" key="3">
    <source>
        <dbReference type="ARBA" id="ARBA00022483"/>
    </source>
</evidence>
<evidence type="ECO:0000313" key="6">
    <source>
        <dbReference type="EMBL" id="CAG4645380.1"/>
    </source>
</evidence>
<dbReference type="GO" id="GO:0000145">
    <property type="term" value="C:exocyst"/>
    <property type="evidence" value="ECO:0007669"/>
    <property type="project" value="InterPro"/>
</dbReference>
<keyword evidence="4" id="KW-0653">Protein transport</keyword>
<organism evidence="6">
    <name type="scientific">Lynceus sp. MCZ IZ 141354</name>
    <dbReference type="NCBI Taxonomy" id="1930659"/>
    <lineage>
        <taxon>Eukaryota</taxon>
        <taxon>Metazoa</taxon>
        <taxon>Ecdysozoa</taxon>
        <taxon>Arthropoda</taxon>
        <taxon>Crustacea</taxon>
        <taxon>Branchiopoda</taxon>
        <taxon>Diplostraca</taxon>
        <taxon>Laevicaudata</taxon>
        <taxon>Lynceidae</taxon>
        <taxon>Lynceus</taxon>
    </lineage>
</organism>
<dbReference type="Gene3D" id="1.20.58.1210">
    <property type="entry name" value="Exo84p, N-terminal helical domain"/>
    <property type="match status" value="1"/>
</dbReference>
<dbReference type="PANTHER" id="PTHR21426">
    <property type="entry name" value="EXOCYST COMPLEX COMPONENT 8"/>
    <property type="match status" value="1"/>
</dbReference>
<dbReference type="GO" id="GO:0015031">
    <property type="term" value="P:protein transport"/>
    <property type="evidence" value="ECO:0007669"/>
    <property type="project" value="UniProtKB-KW"/>
</dbReference>